<protein>
    <submittedName>
        <fullName evidence="5">AraC family transcriptional regulator</fullName>
    </submittedName>
</protein>
<dbReference type="PANTHER" id="PTHR47894">
    <property type="entry name" value="HTH-TYPE TRANSCRIPTIONAL REGULATOR GADX"/>
    <property type="match status" value="1"/>
</dbReference>
<comment type="caution">
    <text evidence="5">The sequence shown here is derived from an EMBL/GenBank/DDBJ whole genome shotgun (WGS) entry which is preliminary data.</text>
</comment>
<dbReference type="PRINTS" id="PR00032">
    <property type="entry name" value="HTHARAC"/>
</dbReference>
<dbReference type="InterPro" id="IPR018060">
    <property type="entry name" value="HTH_AraC"/>
</dbReference>
<name>A0ABS7TUK0_9BACT</name>
<proteinExistence type="predicted"/>
<evidence type="ECO:0000256" key="1">
    <source>
        <dbReference type="ARBA" id="ARBA00023015"/>
    </source>
</evidence>
<dbReference type="InterPro" id="IPR032687">
    <property type="entry name" value="AraC-type_N"/>
</dbReference>
<dbReference type="EMBL" id="JAIRAU010000028">
    <property type="protein sequence ID" value="MBZ5711903.1"/>
    <property type="molecule type" value="Genomic_DNA"/>
</dbReference>
<dbReference type="RefSeq" id="WP_224193667.1">
    <property type="nucleotide sequence ID" value="NZ_JAIRAU010000028.1"/>
</dbReference>
<dbReference type="Pfam" id="PF12625">
    <property type="entry name" value="Arabinose_bd"/>
    <property type="match status" value="1"/>
</dbReference>
<keyword evidence="1" id="KW-0805">Transcription regulation</keyword>
<keyword evidence="2" id="KW-0238">DNA-binding</keyword>
<dbReference type="Pfam" id="PF12833">
    <property type="entry name" value="HTH_18"/>
    <property type="match status" value="1"/>
</dbReference>
<feature type="domain" description="HTH araC/xylS-type" evidence="4">
    <location>
        <begin position="249"/>
        <end position="347"/>
    </location>
</feature>
<dbReference type="SMART" id="SM00342">
    <property type="entry name" value="HTH_ARAC"/>
    <property type="match status" value="1"/>
</dbReference>
<keyword evidence="3" id="KW-0804">Transcription</keyword>
<evidence type="ECO:0000256" key="2">
    <source>
        <dbReference type="ARBA" id="ARBA00023125"/>
    </source>
</evidence>
<dbReference type="InterPro" id="IPR009057">
    <property type="entry name" value="Homeodomain-like_sf"/>
</dbReference>
<organism evidence="5 6">
    <name type="scientific">Nannocystis pusilla</name>
    <dbReference type="NCBI Taxonomy" id="889268"/>
    <lineage>
        <taxon>Bacteria</taxon>
        <taxon>Pseudomonadati</taxon>
        <taxon>Myxococcota</taxon>
        <taxon>Polyangia</taxon>
        <taxon>Nannocystales</taxon>
        <taxon>Nannocystaceae</taxon>
        <taxon>Nannocystis</taxon>
    </lineage>
</organism>
<reference evidence="5" key="1">
    <citation type="submission" date="2021-08" db="EMBL/GenBank/DDBJ databases">
        <authorList>
            <person name="Stevens D.C."/>
        </authorList>
    </citation>
    <scope>NUCLEOTIDE SEQUENCE</scope>
    <source>
        <strain evidence="5">DSM 53165</strain>
    </source>
</reference>
<dbReference type="SUPFAM" id="SSF46689">
    <property type="entry name" value="Homeodomain-like"/>
    <property type="match status" value="1"/>
</dbReference>
<accession>A0ABS7TUK0</accession>
<gene>
    <name evidence="5" type="ORF">K7C98_21890</name>
</gene>
<keyword evidence="6" id="KW-1185">Reference proteome</keyword>
<dbReference type="PANTHER" id="PTHR47894:SF1">
    <property type="entry name" value="HTH-TYPE TRANSCRIPTIONAL REGULATOR VQSM"/>
    <property type="match status" value="1"/>
</dbReference>
<evidence type="ECO:0000313" key="5">
    <source>
        <dbReference type="EMBL" id="MBZ5711903.1"/>
    </source>
</evidence>
<evidence type="ECO:0000256" key="3">
    <source>
        <dbReference type="ARBA" id="ARBA00023163"/>
    </source>
</evidence>
<dbReference type="PROSITE" id="PS01124">
    <property type="entry name" value="HTH_ARAC_FAMILY_2"/>
    <property type="match status" value="1"/>
</dbReference>
<evidence type="ECO:0000313" key="6">
    <source>
        <dbReference type="Proteomes" id="UP001139031"/>
    </source>
</evidence>
<evidence type="ECO:0000259" key="4">
    <source>
        <dbReference type="PROSITE" id="PS01124"/>
    </source>
</evidence>
<sequence length="349" mass="38619">MTESDKAAVLSRPAPEFEVPLNTAVCPPLVGAALAGVDVEALLADVGIDRRAADDADLTLAPALRAALWRESLQRSRDPALALHAAEAIPFGQFDVVDYVASEAPTLGEGIAALARYFRIVRADFRLRFEEEDDEGRLWLELPPSFGLVVSYATEFTLGCILTRFRWVVGEHFAPTEASFCYSAPGHLAEYERVFACPLRFDADETMVRFSRAVLALPQPRADARLRLVLERAAAAVLARLPPASELTQQLRQALSEELRGGVPTCEQVARRLAIGVRTLNRRLQSEGTSFQQQLAELRCELARGYLADRRLSISEVAYLLGFSEPSAFHRAFKRWTGHSPQSWRTRAA</sequence>
<dbReference type="Proteomes" id="UP001139031">
    <property type="component" value="Unassembled WGS sequence"/>
</dbReference>
<dbReference type="InterPro" id="IPR020449">
    <property type="entry name" value="Tscrpt_reg_AraC-type_HTH"/>
</dbReference>
<dbReference type="Gene3D" id="1.10.10.60">
    <property type="entry name" value="Homeodomain-like"/>
    <property type="match status" value="1"/>
</dbReference>